<dbReference type="OMA" id="FIWQRYK"/>
<organism evidence="2 3">
    <name type="scientific">Drosophila guanche</name>
    <name type="common">Fruit fly</name>
    <dbReference type="NCBI Taxonomy" id="7266"/>
    <lineage>
        <taxon>Eukaryota</taxon>
        <taxon>Metazoa</taxon>
        <taxon>Ecdysozoa</taxon>
        <taxon>Arthropoda</taxon>
        <taxon>Hexapoda</taxon>
        <taxon>Insecta</taxon>
        <taxon>Pterygota</taxon>
        <taxon>Neoptera</taxon>
        <taxon>Endopterygota</taxon>
        <taxon>Diptera</taxon>
        <taxon>Brachycera</taxon>
        <taxon>Muscomorpha</taxon>
        <taxon>Ephydroidea</taxon>
        <taxon>Drosophilidae</taxon>
        <taxon>Drosophila</taxon>
        <taxon>Sophophora</taxon>
    </lineage>
</organism>
<dbReference type="Proteomes" id="UP000268350">
    <property type="component" value="Unassembled WGS sequence"/>
</dbReference>
<dbReference type="Gene3D" id="3.40.720.10">
    <property type="entry name" value="Alkaline Phosphatase, subunit A"/>
    <property type="match status" value="1"/>
</dbReference>
<gene>
    <name evidence="2" type="ORF">DGUA_6G004369</name>
</gene>
<evidence type="ECO:0000256" key="1">
    <source>
        <dbReference type="SAM" id="SignalP"/>
    </source>
</evidence>
<dbReference type="GO" id="GO:0005615">
    <property type="term" value="C:extracellular space"/>
    <property type="evidence" value="ECO:0007669"/>
    <property type="project" value="TreeGrafter"/>
</dbReference>
<dbReference type="EMBL" id="OUUW01000010">
    <property type="protein sequence ID" value="SPP85824.1"/>
    <property type="molecule type" value="Genomic_DNA"/>
</dbReference>
<feature type="signal peptide" evidence="1">
    <location>
        <begin position="1"/>
        <end position="24"/>
    </location>
</feature>
<dbReference type="InterPro" id="IPR004245">
    <property type="entry name" value="DUF229"/>
</dbReference>
<dbReference type="OrthoDB" id="7860600at2759"/>
<dbReference type="PANTHER" id="PTHR10974:SF9">
    <property type="entry name" value="DUF229 DOMAIN CONTAINING PROTEIN-RELATED"/>
    <property type="match status" value="1"/>
</dbReference>
<evidence type="ECO:0000313" key="2">
    <source>
        <dbReference type="EMBL" id="SPP85824.1"/>
    </source>
</evidence>
<name>A0A3B0JUQ7_DROGU</name>
<dbReference type="SUPFAM" id="SSF53649">
    <property type="entry name" value="Alkaline phosphatase-like"/>
    <property type="match status" value="1"/>
</dbReference>
<keyword evidence="3" id="KW-1185">Reference proteome</keyword>
<dbReference type="InterPro" id="IPR017850">
    <property type="entry name" value="Alkaline_phosphatase_core_sf"/>
</dbReference>
<accession>A0A3B0JUQ7</accession>
<protein>
    <submittedName>
        <fullName evidence="2">Uncharacterized protein</fullName>
    </submittedName>
</protein>
<dbReference type="Pfam" id="PF02995">
    <property type="entry name" value="DUF229"/>
    <property type="match status" value="1"/>
</dbReference>
<proteinExistence type="predicted"/>
<keyword evidence="1" id="KW-0732">Signal</keyword>
<reference evidence="3" key="1">
    <citation type="submission" date="2018-01" db="EMBL/GenBank/DDBJ databases">
        <authorList>
            <person name="Alioto T."/>
            <person name="Alioto T."/>
        </authorList>
    </citation>
    <scope>NUCLEOTIDE SEQUENCE [LARGE SCALE GENOMIC DNA]</scope>
</reference>
<dbReference type="PANTHER" id="PTHR10974">
    <property type="entry name" value="FI08016P-RELATED"/>
    <property type="match status" value="1"/>
</dbReference>
<evidence type="ECO:0000313" key="3">
    <source>
        <dbReference type="Proteomes" id="UP000268350"/>
    </source>
</evidence>
<feature type="chain" id="PRO_5017320150" evidence="1">
    <location>
        <begin position="25"/>
        <end position="728"/>
    </location>
</feature>
<dbReference type="AlphaFoldDB" id="A0A3B0JUQ7"/>
<sequence length="728" mass="84541">MNLCSFRCLLLLVLLLITISMIDGAKKKKTKFTARNKKNKYKKYFSIKVPGKNLVTRKSMEPVKPVKLKISLQKRSVTKSTNVTRKYVQPIQDVHDIVRSSYDSLRHLHLLHVNQSAVNLTLQNFKRMPNDTKYTCGYRRISTTPSGLYIKGSLSRAVEIPFQDKYIVPVDVRGMISICKNSLGDVLQVQPFTFVQPINQSEHFQPQSQRRPSVLMFGFNGMTASTFRSTLDGMPRLESNIQGWFEMHNYKRMGENSYINLMALVSGHSPSAMHNLPSPSAMDALPFIWQRYKAKGYLTSYAEDLTLIRKFPFEFGQKPVDYYLRPFMRGIADSLHLRNRSTEYHGLERRLYVDYVYDYCQQLLEHYLNHPQPLFGLFWTSNFGSSEKREPTLRDYIERFEHLGLFRESIVIFFSDHVCHPMLFVWLPEWVRQQNPEIAIALTINRQRMTSPHDLYLTLQDILNLGAKVPANPLLQPEGCPTCRTLFQEIPENRTCHEAARSENYCDCDAFAELLQEEEELLPLGQLLVDSLNEYRLSRVQLRDRCTAFTLQKVESIHQHRSALKSSIVQYRVRFTTQPKAARFLATVLYDHDTRQLVNVSVPSFGRLLGYVDQSKCVEDENYKKFCLCKPANKVKKNPRIIRKSKTKTGGKQLGIEQLLDNFNQEVDHIEKFNTLKRQQIRVKVRKLKQRLVTSSTTSDMITYLEPNTTPMSEVIETHVNVPFTLNF</sequence>